<dbReference type="InterPro" id="IPR000782">
    <property type="entry name" value="FAS1_domain"/>
</dbReference>
<feature type="region of interest" description="Disordered" evidence="1">
    <location>
        <begin position="157"/>
        <end position="180"/>
    </location>
</feature>
<dbReference type="EMBL" id="BABT02000037">
    <property type="protein sequence ID" value="GAA94523.1"/>
    <property type="molecule type" value="Genomic_DNA"/>
</dbReference>
<proteinExistence type="predicted"/>
<name>G7DVB3_MIXOS</name>
<feature type="transmembrane region" description="Helical" evidence="2">
    <location>
        <begin position="919"/>
        <end position="941"/>
    </location>
</feature>
<dbReference type="FunCoup" id="G7DVB3">
    <property type="interactions" value="18"/>
</dbReference>
<feature type="signal peptide" evidence="3">
    <location>
        <begin position="1"/>
        <end position="23"/>
    </location>
</feature>
<gene>
    <name evidence="5" type="primary">Mo01175</name>
    <name evidence="5" type="ORF">E5Q_01175</name>
</gene>
<dbReference type="Proteomes" id="UP000009131">
    <property type="component" value="Unassembled WGS sequence"/>
</dbReference>
<dbReference type="InParanoid" id="G7DVB3"/>
<reference evidence="5 6" key="1">
    <citation type="journal article" date="2011" name="J. Gen. Appl. Microbiol.">
        <title>Draft genome sequencing of the enigmatic basidiomycete Mixia osmundae.</title>
        <authorList>
            <person name="Nishida H."/>
            <person name="Nagatsuka Y."/>
            <person name="Sugiyama J."/>
        </authorList>
    </citation>
    <scope>NUCLEOTIDE SEQUENCE [LARGE SCALE GENOMIC DNA]</scope>
    <source>
        <strain evidence="6">CBS 9802 / IAM 14324 / JCM 22182 / KY 12970</strain>
    </source>
</reference>
<feature type="domain" description="FAS1" evidence="4">
    <location>
        <begin position="246"/>
        <end position="379"/>
    </location>
</feature>
<dbReference type="PANTHER" id="PTHR10900">
    <property type="entry name" value="PERIOSTIN-RELATED"/>
    <property type="match status" value="1"/>
</dbReference>
<dbReference type="eggNOG" id="KOG1437">
    <property type="taxonomic scope" value="Eukaryota"/>
</dbReference>
<evidence type="ECO:0000256" key="2">
    <source>
        <dbReference type="SAM" id="Phobius"/>
    </source>
</evidence>
<dbReference type="OrthoDB" id="14252at2759"/>
<dbReference type="Gene3D" id="2.30.180.10">
    <property type="entry name" value="FAS1 domain"/>
    <property type="match status" value="5"/>
</dbReference>
<dbReference type="SMART" id="SM00554">
    <property type="entry name" value="FAS1"/>
    <property type="match status" value="4"/>
</dbReference>
<dbReference type="SUPFAM" id="SSF82153">
    <property type="entry name" value="FAS1 domain"/>
    <property type="match status" value="5"/>
</dbReference>
<feature type="domain" description="FAS1" evidence="4">
    <location>
        <begin position="698"/>
        <end position="791"/>
    </location>
</feature>
<accession>G7DVB3</accession>
<keyword evidence="2" id="KW-1133">Transmembrane helix</keyword>
<dbReference type="InterPro" id="IPR036378">
    <property type="entry name" value="FAS1_dom_sf"/>
</dbReference>
<dbReference type="GO" id="GO:0005615">
    <property type="term" value="C:extracellular space"/>
    <property type="evidence" value="ECO:0007669"/>
    <property type="project" value="TreeGrafter"/>
</dbReference>
<dbReference type="PANTHER" id="PTHR10900:SF77">
    <property type="entry name" value="FI19380P1"/>
    <property type="match status" value="1"/>
</dbReference>
<organism evidence="5 6">
    <name type="scientific">Mixia osmundae (strain CBS 9802 / IAM 14324 / JCM 22182 / KY 12970)</name>
    <dbReference type="NCBI Taxonomy" id="764103"/>
    <lineage>
        <taxon>Eukaryota</taxon>
        <taxon>Fungi</taxon>
        <taxon>Dikarya</taxon>
        <taxon>Basidiomycota</taxon>
        <taxon>Pucciniomycotina</taxon>
        <taxon>Mixiomycetes</taxon>
        <taxon>Mixiales</taxon>
        <taxon>Mixiaceae</taxon>
        <taxon>Mixia</taxon>
    </lineage>
</organism>
<dbReference type="Pfam" id="PF02469">
    <property type="entry name" value="Fasciclin"/>
    <property type="match status" value="5"/>
</dbReference>
<keyword evidence="2" id="KW-0472">Membrane</keyword>
<comment type="caution">
    <text evidence="5">The sequence shown here is derived from an EMBL/GenBank/DDBJ whole genome shotgun (WGS) entry which is preliminary data.</text>
</comment>
<feature type="chain" id="PRO_5003492485" description="FAS1 domain-containing protein" evidence="3">
    <location>
        <begin position="24"/>
        <end position="960"/>
    </location>
</feature>
<dbReference type="STRING" id="764103.G7DVB3"/>
<dbReference type="PROSITE" id="PS50213">
    <property type="entry name" value="FAS1"/>
    <property type="match status" value="5"/>
</dbReference>
<keyword evidence="6" id="KW-1185">Reference proteome</keyword>
<dbReference type="AlphaFoldDB" id="G7DVB3"/>
<evidence type="ECO:0000256" key="1">
    <source>
        <dbReference type="SAM" id="MobiDB-lite"/>
    </source>
</evidence>
<keyword evidence="3" id="KW-0732">Signal</keyword>
<dbReference type="GO" id="GO:0000329">
    <property type="term" value="C:fungal-type vacuole membrane"/>
    <property type="evidence" value="ECO:0007669"/>
    <property type="project" value="TreeGrafter"/>
</dbReference>
<sequence length="960" mass="105062">MGHTRLEWLSVLLIVAPLTVVHALSLRPRAIPGPSQDQRVLGSQQSAGIHTQSTTLVDLLSADADFSLLLRLVQRARLVPTLNALNGSTFFAPTNDAIKRIQNQTARHPFKLDTPVDNIQAELRATLLYHLLNYTLNDTANANDQVEMHETMLIPSRKAGQGRPGSPGMGDGHDDQLDTRDQYEDDYGWLAGQGQKLFIAPSKTTDKPSPLLVGVSAQGAGGVTSGISRSATNGNLVPLDGVLDPPRNLSQQIVDHPDLAQFRALFGTDELNKRMNHTHLTLFAPSDKAWDALDEYEKRYLASGFAQDDLEKILQHHLSSSKQIGYYAKVKNETLLPTRSGASLALVVNNGVPEVNGSALVDYDILAQNGVMHIVDTLLLPPEDSFTLTPEKYLIALNATRFVALLRSAELSKHVQSSNASMTILAVRDDVLERWESGWDRTLPAQGTRALTEALQYHLVPGKWTSKDLADGMLLPTLLEPDSLDHAPQLITISVSQSESEPASLFSKPKPEKPTDLGFNTASVIASPVVVGNSIIYLISQMLEAPPNVIETAVSDLRLSTFVASVFAADLDKKLKKQPALTFLAPDNDAFRRLGLVMSYLLLPTSRRELVSTLSYHAVRELVYEEDFQPGSNEYMTLEGSGIYIGKNDTGALQIHGPTLSGFRVNGDTRDAHLLESNILTKTGVLHVTDHVVLPPTVSISIDKLMRGGKASTMAELLRLTNLTWVADGSPPPDEASAAMLRKKLNKAPFRRRSYTVLCPTDKAFTALNLTYYLGDIPALTELMKLHIIPSDPPSRSSIAEPRHGFPSGRLPLELADSAVYDTLLSEDDPKSSGRVALRRFAEDSWLVGVDGARGEQGRKDWARILSWGKATPVFATSDDASTGEHDASIQRSRMSFGGGVLLIDSVLLPYRPTFWHKFGWIIVVVILAIIGLTCVGLLAWKLWSSQRAEAYIVLENEED</sequence>
<dbReference type="InterPro" id="IPR050904">
    <property type="entry name" value="Adhesion/Biosynth-related"/>
</dbReference>
<dbReference type="HOGENOM" id="CLU_003373_0_0_1"/>
<feature type="compositionally biased region" description="Basic and acidic residues" evidence="1">
    <location>
        <begin position="171"/>
        <end position="180"/>
    </location>
</feature>
<evidence type="ECO:0000313" key="6">
    <source>
        <dbReference type="Proteomes" id="UP000009131"/>
    </source>
</evidence>
<dbReference type="GO" id="GO:0016236">
    <property type="term" value="P:macroautophagy"/>
    <property type="evidence" value="ECO:0007669"/>
    <property type="project" value="TreeGrafter"/>
</dbReference>
<feature type="domain" description="FAS1" evidence="4">
    <location>
        <begin position="386"/>
        <end position="543"/>
    </location>
</feature>
<evidence type="ECO:0000259" key="4">
    <source>
        <dbReference type="PROSITE" id="PS50213"/>
    </source>
</evidence>
<feature type="domain" description="FAS1" evidence="4">
    <location>
        <begin position="546"/>
        <end position="693"/>
    </location>
</feature>
<evidence type="ECO:0000256" key="3">
    <source>
        <dbReference type="SAM" id="SignalP"/>
    </source>
</evidence>
<feature type="domain" description="FAS1" evidence="4">
    <location>
        <begin position="53"/>
        <end position="132"/>
    </location>
</feature>
<reference evidence="5 6" key="2">
    <citation type="journal article" date="2012" name="Open Biol.">
        <title>Characteristics of nucleosomes and linker DNA regions on the genome of the basidiomycete Mixia osmundae revealed by mono- and dinucleosome mapping.</title>
        <authorList>
            <person name="Nishida H."/>
            <person name="Kondo S."/>
            <person name="Matsumoto T."/>
            <person name="Suzuki Y."/>
            <person name="Yoshikawa H."/>
            <person name="Taylor T.D."/>
            <person name="Sugiyama J."/>
        </authorList>
    </citation>
    <scope>NUCLEOTIDE SEQUENCE [LARGE SCALE GENOMIC DNA]</scope>
    <source>
        <strain evidence="6">CBS 9802 / IAM 14324 / JCM 22182 / KY 12970</strain>
    </source>
</reference>
<keyword evidence="2" id="KW-0812">Transmembrane</keyword>
<protein>
    <recommendedName>
        <fullName evidence="4">FAS1 domain-containing protein</fullName>
    </recommendedName>
</protein>
<evidence type="ECO:0000313" key="5">
    <source>
        <dbReference type="EMBL" id="GAA94523.1"/>
    </source>
</evidence>